<protein>
    <submittedName>
        <fullName evidence="1">Uncharacterized protein</fullName>
    </submittedName>
</protein>
<evidence type="ECO:0000313" key="2">
    <source>
        <dbReference type="Proteomes" id="UP001162992"/>
    </source>
</evidence>
<evidence type="ECO:0000313" key="1">
    <source>
        <dbReference type="EMBL" id="KAJ7528768.1"/>
    </source>
</evidence>
<dbReference type="EMBL" id="CM055106">
    <property type="protein sequence ID" value="KAJ7528768.1"/>
    <property type="molecule type" value="Genomic_DNA"/>
</dbReference>
<sequence>MLDLLSSRLANKDLISCLVDLHYSPSVISRQPSTVITHHFTHNSCISRQFEYLFFCLLFFTHHISVGSTWWILSEDNSASKVDYECLLLAITRPLLKKKYSYKFNFFLKKLLQLLLN</sequence>
<reference evidence="2" key="1">
    <citation type="journal article" date="2024" name="Proc. Natl. Acad. Sci. U.S.A.">
        <title>Extraordinary preservation of gene collinearity over three hundred million years revealed in homosporous lycophytes.</title>
        <authorList>
            <person name="Li C."/>
            <person name="Wickell D."/>
            <person name="Kuo L.Y."/>
            <person name="Chen X."/>
            <person name="Nie B."/>
            <person name="Liao X."/>
            <person name="Peng D."/>
            <person name="Ji J."/>
            <person name="Jenkins J."/>
            <person name="Williams M."/>
            <person name="Shu S."/>
            <person name="Plott C."/>
            <person name="Barry K."/>
            <person name="Rajasekar S."/>
            <person name="Grimwood J."/>
            <person name="Han X."/>
            <person name="Sun S."/>
            <person name="Hou Z."/>
            <person name="He W."/>
            <person name="Dai G."/>
            <person name="Sun C."/>
            <person name="Schmutz J."/>
            <person name="Leebens-Mack J.H."/>
            <person name="Li F.W."/>
            <person name="Wang L."/>
        </authorList>
    </citation>
    <scope>NUCLEOTIDE SEQUENCE [LARGE SCALE GENOMIC DNA]</scope>
    <source>
        <strain evidence="2">cv. PW_Plant_1</strain>
    </source>
</reference>
<name>A0ACC2BG77_DIPCM</name>
<comment type="caution">
    <text evidence="1">The sequence shown here is derived from an EMBL/GenBank/DDBJ whole genome shotgun (WGS) entry which is preliminary data.</text>
</comment>
<accession>A0ACC2BG77</accession>
<organism evidence="1 2">
    <name type="scientific">Diphasiastrum complanatum</name>
    <name type="common">Issler's clubmoss</name>
    <name type="synonym">Lycopodium complanatum</name>
    <dbReference type="NCBI Taxonomy" id="34168"/>
    <lineage>
        <taxon>Eukaryota</taxon>
        <taxon>Viridiplantae</taxon>
        <taxon>Streptophyta</taxon>
        <taxon>Embryophyta</taxon>
        <taxon>Tracheophyta</taxon>
        <taxon>Lycopodiopsida</taxon>
        <taxon>Lycopodiales</taxon>
        <taxon>Lycopodiaceae</taxon>
        <taxon>Lycopodioideae</taxon>
        <taxon>Diphasiastrum</taxon>
    </lineage>
</organism>
<proteinExistence type="predicted"/>
<dbReference type="Proteomes" id="UP001162992">
    <property type="component" value="Chromosome 15"/>
</dbReference>
<keyword evidence="2" id="KW-1185">Reference proteome</keyword>
<gene>
    <name evidence="1" type="ORF">O6H91_15G018700</name>
</gene>